<dbReference type="Proteomes" id="UP000790347">
    <property type="component" value="Unassembled WGS sequence"/>
</dbReference>
<sequence>MSLSSNTMMMMIISNQDERIKIIESMRKYESDINAFRWHMFCDNYHYNEWQTNTIPEILGRYGITIAMVANDGDPKQNINQQLNKQQQLKQRFDQHRSQFEQLRHPRLRILFQLINNRK</sequence>
<organism evidence="1 2">
    <name type="scientific">Dermatophagoides farinae</name>
    <name type="common">American house dust mite</name>
    <dbReference type="NCBI Taxonomy" id="6954"/>
    <lineage>
        <taxon>Eukaryota</taxon>
        <taxon>Metazoa</taxon>
        <taxon>Ecdysozoa</taxon>
        <taxon>Arthropoda</taxon>
        <taxon>Chelicerata</taxon>
        <taxon>Arachnida</taxon>
        <taxon>Acari</taxon>
        <taxon>Acariformes</taxon>
        <taxon>Sarcoptiformes</taxon>
        <taxon>Astigmata</taxon>
        <taxon>Psoroptidia</taxon>
        <taxon>Analgoidea</taxon>
        <taxon>Pyroglyphidae</taxon>
        <taxon>Dermatophagoidinae</taxon>
        <taxon>Dermatophagoides</taxon>
    </lineage>
</organism>
<dbReference type="AlphaFoldDB" id="A0A922IA82"/>
<proteinExistence type="predicted"/>
<evidence type="ECO:0000313" key="2">
    <source>
        <dbReference type="Proteomes" id="UP000790347"/>
    </source>
</evidence>
<reference evidence="1" key="2">
    <citation type="journal article" date="2022" name="Res Sq">
        <title>Comparative Genomics Reveals Insights into the Divergent Evolution of Astigmatic Mites and Household Pest Adaptations.</title>
        <authorList>
            <person name="Xiong Q."/>
            <person name="Wan A.T.-Y."/>
            <person name="Liu X.-Y."/>
            <person name="Fung C.S.-H."/>
            <person name="Xiao X."/>
            <person name="Malainual N."/>
            <person name="Hou J."/>
            <person name="Wang L."/>
            <person name="Wang M."/>
            <person name="Yang K."/>
            <person name="Cui Y."/>
            <person name="Leung E."/>
            <person name="Nong W."/>
            <person name="Shin S.-K."/>
            <person name="Au S."/>
            <person name="Jeong K.Y."/>
            <person name="Chew F.T."/>
            <person name="Hui J."/>
            <person name="Leung T.F."/>
            <person name="Tungtrongchitr A."/>
            <person name="Zhong N."/>
            <person name="Liu Z."/>
            <person name="Tsui S."/>
        </authorList>
    </citation>
    <scope>NUCLEOTIDE SEQUENCE</scope>
    <source>
        <strain evidence="1">Derf</strain>
        <tissue evidence="1">Whole organism</tissue>
    </source>
</reference>
<protein>
    <submittedName>
        <fullName evidence="1">Uncharacterized protein</fullName>
    </submittedName>
</protein>
<accession>A0A922IA82</accession>
<reference evidence="1" key="1">
    <citation type="submission" date="2013-05" db="EMBL/GenBank/DDBJ databases">
        <authorList>
            <person name="Yim A.K.Y."/>
            <person name="Chan T.F."/>
            <person name="Ji K.M."/>
            <person name="Liu X.Y."/>
            <person name="Zhou J.W."/>
            <person name="Li R.Q."/>
            <person name="Yang K.Y."/>
            <person name="Li J."/>
            <person name="Li M."/>
            <person name="Law P.T.W."/>
            <person name="Wu Y.L."/>
            <person name="Cai Z.L."/>
            <person name="Qin H."/>
            <person name="Bao Y."/>
            <person name="Leung R.K.K."/>
            <person name="Ng P.K.S."/>
            <person name="Zou J."/>
            <person name="Zhong X.J."/>
            <person name="Ran P.X."/>
            <person name="Zhong N.S."/>
            <person name="Liu Z.G."/>
            <person name="Tsui S.K.W."/>
        </authorList>
    </citation>
    <scope>NUCLEOTIDE SEQUENCE</scope>
    <source>
        <strain evidence="1">Derf</strain>
        <tissue evidence="1">Whole organism</tissue>
    </source>
</reference>
<gene>
    <name evidence="1" type="ORF">DERF_000603</name>
</gene>
<dbReference type="EMBL" id="ASGP02000001">
    <property type="protein sequence ID" value="KAH9526521.1"/>
    <property type="molecule type" value="Genomic_DNA"/>
</dbReference>
<keyword evidence="2" id="KW-1185">Reference proteome</keyword>
<comment type="caution">
    <text evidence="1">The sequence shown here is derived from an EMBL/GenBank/DDBJ whole genome shotgun (WGS) entry which is preliminary data.</text>
</comment>
<name>A0A922IA82_DERFA</name>
<evidence type="ECO:0000313" key="1">
    <source>
        <dbReference type="EMBL" id="KAH9526521.1"/>
    </source>
</evidence>